<dbReference type="AlphaFoldDB" id="A0A1Y5PZJ9"/>
<keyword evidence="1" id="KW-0812">Transmembrane</keyword>
<evidence type="ECO:0000256" key="1">
    <source>
        <dbReference type="SAM" id="Phobius"/>
    </source>
</evidence>
<keyword evidence="1" id="KW-0472">Membrane</keyword>
<protein>
    <recommendedName>
        <fullName evidence="3">Transmembrane protein</fullName>
    </recommendedName>
</protein>
<organism evidence="2">
    <name type="scientific">uncultured Stenotrophomonas sp</name>
    <dbReference type="NCBI Taxonomy" id="165438"/>
    <lineage>
        <taxon>Bacteria</taxon>
        <taxon>Pseudomonadati</taxon>
        <taxon>Pseudomonadota</taxon>
        <taxon>Gammaproteobacteria</taxon>
        <taxon>Lysobacterales</taxon>
        <taxon>Lysobacteraceae</taxon>
        <taxon>Stenotrophomonas</taxon>
        <taxon>environmental samples</taxon>
    </lineage>
</organism>
<keyword evidence="1" id="KW-1133">Transmembrane helix</keyword>
<reference evidence="2" key="1">
    <citation type="submission" date="2016-03" db="EMBL/GenBank/DDBJ databases">
        <authorList>
            <person name="Ploux O."/>
        </authorList>
    </citation>
    <scope>NUCLEOTIDE SEQUENCE</scope>
    <source>
        <strain evidence="2">UC10</strain>
    </source>
</reference>
<feature type="transmembrane region" description="Helical" evidence="1">
    <location>
        <begin position="20"/>
        <end position="40"/>
    </location>
</feature>
<feature type="transmembrane region" description="Helical" evidence="1">
    <location>
        <begin position="61"/>
        <end position="83"/>
    </location>
</feature>
<gene>
    <name evidence="2" type="ORF">STPYR_10373</name>
</gene>
<proteinExistence type="predicted"/>
<evidence type="ECO:0000313" key="2">
    <source>
        <dbReference type="EMBL" id="SBV35443.1"/>
    </source>
</evidence>
<name>A0A1Y5PZJ9_9GAMM</name>
<evidence type="ECO:0008006" key="3">
    <source>
        <dbReference type="Google" id="ProtNLM"/>
    </source>
</evidence>
<accession>A0A1Y5PZJ9</accession>
<sequence length="96" mass="10494">MNDPDNPARPRLLPVQRLGAVLWPSFFLAAVGSVLFFAFVDPLELQRISFPGHTISREFGYSVGFLLAWLGAFLACCTTALLLNPPGHLDGEPPLE</sequence>
<dbReference type="EMBL" id="FLTS01000001">
    <property type="protein sequence ID" value="SBV35443.1"/>
    <property type="molecule type" value="Genomic_DNA"/>
</dbReference>